<feature type="transmembrane region" description="Helical" evidence="1">
    <location>
        <begin position="151"/>
        <end position="172"/>
    </location>
</feature>
<organism evidence="2 3">
    <name type="scientific">Mycobacterium simiae</name>
    <name type="common">Mycobacterium habana</name>
    <dbReference type="NCBI Taxonomy" id="1784"/>
    <lineage>
        <taxon>Bacteria</taxon>
        <taxon>Bacillati</taxon>
        <taxon>Actinomycetota</taxon>
        <taxon>Actinomycetes</taxon>
        <taxon>Mycobacteriales</taxon>
        <taxon>Mycobacteriaceae</taxon>
        <taxon>Mycobacterium</taxon>
        <taxon>Mycobacterium simiae complex</taxon>
    </lineage>
</organism>
<reference evidence="2 3" key="1">
    <citation type="submission" date="2019-09" db="EMBL/GenBank/DDBJ databases">
        <title>Report of infection by Mycobacterium simiae a patient suffering from pulmonary tuberculosis.</title>
        <authorList>
            <person name="Mohanty P.S."/>
            <person name="Bansal A.K."/>
            <person name="Singh H."/>
            <person name="Sharma S."/>
            <person name="Patil S.A."/>
            <person name="Upadhaya P."/>
            <person name="Singh P.K."/>
            <person name="Kumar D."/>
            <person name="Kumar S."/>
            <person name="Singh R.K."/>
            <person name="Chaudhary B."/>
        </authorList>
    </citation>
    <scope>NUCLEOTIDE SEQUENCE [LARGE SCALE GENOMIC DNA]</scope>
    <source>
        <strain evidence="2 3">JAL-560-SIM</strain>
    </source>
</reference>
<dbReference type="RefSeq" id="WP_149652543.1">
    <property type="nucleotide sequence ID" value="NZ_VTZN01000010.1"/>
</dbReference>
<keyword evidence="1" id="KW-0812">Transmembrane</keyword>
<dbReference type="Pfam" id="PF10011">
    <property type="entry name" value="DUF2254"/>
    <property type="match status" value="1"/>
</dbReference>
<dbReference type="Proteomes" id="UP000324701">
    <property type="component" value="Unassembled WGS sequence"/>
</dbReference>
<keyword evidence="1" id="KW-1133">Transmembrane helix</keyword>
<dbReference type="OrthoDB" id="2955631at2"/>
<proteinExistence type="predicted"/>
<name>A0A5B1BWT7_MYCSI</name>
<feature type="transmembrane region" description="Helical" evidence="1">
    <location>
        <begin position="112"/>
        <end position="131"/>
    </location>
</feature>
<protein>
    <submittedName>
        <fullName evidence="2">DUF2254 domain-containing protein</fullName>
    </submittedName>
</protein>
<keyword evidence="1" id="KW-0472">Membrane</keyword>
<dbReference type="EMBL" id="VTZN01000010">
    <property type="protein sequence ID" value="KAA1251639.1"/>
    <property type="molecule type" value="Genomic_DNA"/>
</dbReference>
<evidence type="ECO:0000256" key="1">
    <source>
        <dbReference type="SAM" id="Phobius"/>
    </source>
</evidence>
<feature type="transmembrane region" description="Helical" evidence="1">
    <location>
        <begin position="69"/>
        <end position="92"/>
    </location>
</feature>
<dbReference type="InterPro" id="IPR018723">
    <property type="entry name" value="DUF2254_membrane"/>
</dbReference>
<accession>A0A5B1BWT7</accession>
<gene>
    <name evidence="2" type="ORF">F0Q45_03215</name>
</gene>
<feature type="transmembrane region" description="Helical" evidence="1">
    <location>
        <begin position="21"/>
        <end position="42"/>
    </location>
</feature>
<dbReference type="AlphaFoldDB" id="A0A5B1BWT7"/>
<comment type="caution">
    <text evidence="2">The sequence shown here is derived from an EMBL/GenBank/DDBJ whole genome shotgun (WGS) entry which is preliminary data.</text>
</comment>
<evidence type="ECO:0000313" key="2">
    <source>
        <dbReference type="EMBL" id="KAA1251639.1"/>
    </source>
</evidence>
<sequence length="453" mass="48776">MTRHTPKSSWVSAIDALRTQLWPLPMTGVMSALAAGFVLPHADSALANTMPAAVSDLFFGGGAAEAREVLATIAGSAITVTSLTFSLTVVTLQLASGQYSPRLLRTFARDRFVQGTLALFLATFVYALTILRTVREGTAGNGLFVPKLSVTMAYLLALSAVVFLVFFLAHLARGIRVETLISTVHSDASQTANEVFAGRDNKPAAFVPAVPAWARELCAGSTGFVNNIDSDSLLSAAEHADAVIMVFRTPGEWLVAGTPIASAWPLQGAARLDRDVLKSLGDRVRAAVRTSDERTTVEDVAFGLQQLTDVAVRALSPSLNDPTTAIHTLGHSAALLCELVQRRLGPKVVTDDQGVMRVVVRRPDLVELLDLAVSQPRRYGASDPSLLSRLFELLQEVAWSATDPEHKTAISDQLARLRHTVSQQRFDDSEYAHLARLGRAVEAALAHAWRPQI</sequence>
<keyword evidence="3" id="KW-1185">Reference proteome</keyword>
<evidence type="ECO:0000313" key="3">
    <source>
        <dbReference type="Proteomes" id="UP000324701"/>
    </source>
</evidence>